<feature type="domain" description="DUF4833" evidence="2">
    <location>
        <begin position="81"/>
        <end position="217"/>
    </location>
</feature>
<protein>
    <submittedName>
        <fullName evidence="3">DUF4833 domain-containing protein</fullName>
    </submittedName>
</protein>
<evidence type="ECO:0000313" key="4">
    <source>
        <dbReference type="Proteomes" id="UP000541109"/>
    </source>
</evidence>
<accession>A0A839AGB2</accession>
<keyword evidence="1" id="KW-0732">Signal</keyword>
<dbReference type="Proteomes" id="UP000541109">
    <property type="component" value="Unassembled WGS sequence"/>
</dbReference>
<feature type="signal peptide" evidence="1">
    <location>
        <begin position="1"/>
        <end position="48"/>
    </location>
</feature>
<dbReference type="Pfam" id="PF16117">
    <property type="entry name" value="DUF4833"/>
    <property type="match status" value="1"/>
</dbReference>
<comment type="caution">
    <text evidence="3">The sequence shown here is derived from an EMBL/GenBank/DDBJ whole genome shotgun (WGS) entry which is preliminary data.</text>
</comment>
<feature type="chain" id="PRO_5032595393" evidence="1">
    <location>
        <begin position="49"/>
        <end position="231"/>
    </location>
</feature>
<evidence type="ECO:0000256" key="1">
    <source>
        <dbReference type="SAM" id="SignalP"/>
    </source>
</evidence>
<dbReference type="RefSeq" id="WP_182167356.1">
    <property type="nucleotide sequence ID" value="NZ_JACFXV010000064.1"/>
</dbReference>
<organism evidence="3 4">
    <name type="scientific">Stappia albiluteola</name>
    <dbReference type="NCBI Taxonomy" id="2758565"/>
    <lineage>
        <taxon>Bacteria</taxon>
        <taxon>Pseudomonadati</taxon>
        <taxon>Pseudomonadota</taxon>
        <taxon>Alphaproteobacteria</taxon>
        <taxon>Hyphomicrobiales</taxon>
        <taxon>Stappiaceae</taxon>
        <taxon>Stappia</taxon>
    </lineage>
</organism>
<evidence type="ECO:0000313" key="3">
    <source>
        <dbReference type="EMBL" id="MBA5778743.1"/>
    </source>
</evidence>
<gene>
    <name evidence="3" type="ORF">H2509_16585</name>
</gene>
<reference evidence="3 4" key="1">
    <citation type="submission" date="2020-07" db="EMBL/GenBank/DDBJ databases">
        <title>Stappia sp., F7233, whole genome shotgun sequencing project.</title>
        <authorList>
            <person name="Jiang S."/>
            <person name="Liu Z.W."/>
            <person name="Du Z.J."/>
        </authorList>
    </citation>
    <scope>NUCLEOTIDE SEQUENCE [LARGE SCALE GENOMIC DNA]</scope>
    <source>
        <strain evidence="3 4">F7233</strain>
    </source>
</reference>
<sequence>MPCGSTIFTSLMNAGGGKSFRPPTFAPGSLIAAALLAISLAAADPAAAAGVRALPSTVEVHGTLPTVRPEYPVPNDPDQLFFLQRSTNSNTVVYKARFLPDGRLDPARPIEAYWRRFNTSGEKKALGFLENRFAFGVRTQPVPGQDAYEVRFVAFPDRKALLVQQEPGKATITFKAGQRELALAYGYVDVDQSGVIDEVVQVRVFGHDKATGQPVSEIVPVSGGKIGLGGG</sequence>
<dbReference type="AlphaFoldDB" id="A0A839AGB2"/>
<dbReference type="InterPro" id="IPR032269">
    <property type="entry name" value="DUF4833"/>
</dbReference>
<evidence type="ECO:0000259" key="2">
    <source>
        <dbReference type="Pfam" id="PF16117"/>
    </source>
</evidence>
<proteinExistence type="predicted"/>
<keyword evidence="4" id="KW-1185">Reference proteome</keyword>
<name>A0A839AGB2_9HYPH</name>
<dbReference type="EMBL" id="JACFXV010000064">
    <property type="protein sequence ID" value="MBA5778743.1"/>
    <property type="molecule type" value="Genomic_DNA"/>
</dbReference>